<keyword evidence="2" id="KW-0500">Molybdenum</keyword>
<evidence type="ECO:0000313" key="7">
    <source>
        <dbReference type="EMBL" id="CAB4759462.1"/>
    </source>
</evidence>
<reference evidence="7" key="1">
    <citation type="submission" date="2020-05" db="EMBL/GenBank/DDBJ databases">
        <authorList>
            <person name="Chiriac C."/>
            <person name="Salcher M."/>
            <person name="Ghai R."/>
            <person name="Kavagutti S V."/>
        </authorList>
    </citation>
    <scope>NUCLEOTIDE SEQUENCE</scope>
</reference>
<dbReference type="GO" id="GO:0016887">
    <property type="term" value="F:ATP hydrolysis activity"/>
    <property type="evidence" value="ECO:0007669"/>
    <property type="project" value="InterPro"/>
</dbReference>
<dbReference type="EMBL" id="CAEZYQ010000022">
    <property type="protein sequence ID" value="CAB4759462.1"/>
    <property type="molecule type" value="Genomic_DNA"/>
</dbReference>
<dbReference type="SUPFAM" id="SSF52540">
    <property type="entry name" value="P-loop containing nucleoside triphosphate hydrolases"/>
    <property type="match status" value="1"/>
</dbReference>
<dbReference type="InterPro" id="IPR003593">
    <property type="entry name" value="AAA+_ATPase"/>
</dbReference>
<gene>
    <name evidence="7" type="ORF">UFOPK2761_02539</name>
</gene>
<dbReference type="InterPro" id="IPR027417">
    <property type="entry name" value="P-loop_NTPase"/>
</dbReference>
<evidence type="ECO:0000256" key="4">
    <source>
        <dbReference type="ARBA" id="ARBA00022840"/>
    </source>
</evidence>
<dbReference type="PROSITE" id="PS51866">
    <property type="entry name" value="MOP"/>
    <property type="match status" value="1"/>
</dbReference>
<keyword evidence="4" id="KW-0067">ATP-binding</keyword>
<name>A0A6J6UI29_9ZZZZ</name>
<dbReference type="InterPro" id="IPR008995">
    <property type="entry name" value="Mo/tungstate-bd_C_term_dom"/>
</dbReference>
<dbReference type="AlphaFoldDB" id="A0A6J6UI29"/>
<dbReference type="PROSITE" id="PS00211">
    <property type="entry name" value="ABC_TRANSPORTER_1"/>
    <property type="match status" value="1"/>
</dbReference>
<proteinExistence type="predicted"/>
<dbReference type="PANTHER" id="PTHR42781">
    <property type="entry name" value="SPERMIDINE/PUTRESCINE IMPORT ATP-BINDING PROTEIN POTA"/>
    <property type="match status" value="1"/>
</dbReference>
<evidence type="ECO:0000256" key="1">
    <source>
        <dbReference type="ARBA" id="ARBA00022448"/>
    </source>
</evidence>
<dbReference type="InterPro" id="IPR050093">
    <property type="entry name" value="ABC_SmlMolc_Importer"/>
</dbReference>
<dbReference type="InterPro" id="IPR004606">
    <property type="entry name" value="Mop_domain"/>
</dbReference>
<dbReference type="InterPro" id="IPR017871">
    <property type="entry name" value="ABC_transporter-like_CS"/>
</dbReference>
<dbReference type="Gene3D" id="2.40.50.100">
    <property type="match status" value="1"/>
</dbReference>
<evidence type="ECO:0000259" key="6">
    <source>
        <dbReference type="PROSITE" id="PS51866"/>
    </source>
</evidence>
<dbReference type="Gene3D" id="3.40.50.300">
    <property type="entry name" value="P-loop containing nucleotide triphosphate hydrolases"/>
    <property type="match status" value="1"/>
</dbReference>
<dbReference type="PANTHER" id="PTHR42781:SF4">
    <property type="entry name" value="SPERMIDINE_PUTRESCINE IMPORT ATP-BINDING PROTEIN POTA"/>
    <property type="match status" value="1"/>
</dbReference>
<evidence type="ECO:0000256" key="2">
    <source>
        <dbReference type="ARBA" id="ARBA00022505"/>
    </source>
</evidence>
<feature type="domain" description="Mop" evidence="6">
    <location>
        <begin position="290"/>
        <end position="351"/>
    </location>
</feature>
<organism evidence="7">
    <name type="scientific">freshwater metagenome</name>
    <dbReference type="NCBI Taxonomy" id="449393"/>
    <lineage>
        <taxon>unclassified sequences</taxon>
        <taxon>metagenomes</taxon>
        <taxon>ecological metagenomes</taxon>
    </lineage>
</organism>
<evidence type="ECO:0000256" key="3">
    <source>
        <dbReference type="ARBA" id="ARBA00022741"/>
    </source>
</evidence>
<evidence type="ECO:0000259" key="5">
    <source>
        <dbReference type="PROSITE" id="PS50893"/>
    </source>
</evidence>
<feature type="domain" description="ABC transporter" evidence="5">
    <location>
        <begin position="1"/>
        <end position="236"/>
    </location>
</feature>
<accession>A0A6J6UI29</accession>
<keyword evidence="3" id="KW-0547">Nucleotide-binding</keyword>
<dbReference type="SUPFAM" id="SSF50331">
    <property type="entry name" value="MOP-like"/>
    <property type="match status" value="1"/>
</dbReference>
<dbReference type="GO" id="GO:0005524">
    <property type="term" value="F:ATP binding"/>
    <property type="evidence" value="ECO:0007669"/>
    <property type="project" value="UniProtKB-KW"/>
</dbReference>
<sequence>MTFELEAEVPERGVELALRVAPGETVALLGPNGAGKSTALAVAAGLLRPDRGRVALDARPLTVTGGGGQRASYVPPHARRIALLAQDPLLFPHLDVRANVEFAPRAQGAGRAAAREAAERWLTTVGVADLADRRPGELSGGQAQRVALARALAADPLLLLLDEPMAALDVAVTPAVRQVLRTVLAGRSALLVTHDVLDALLLADRVVVLEDGRVVEEGPTSEVLSRPRSAFAARIAGLNILTGTWRGGRVHCEDGSVVAGMSSDPAPSDGARAVAVFSPGAVSVYRDAPGGSPRTVLRAQVTEIEPHGDRIRIRTTRAAADVTPQAAAELDLAPGAEVLLSVKATEITVYPA</sequence>
<protein>
    <submittedName>
        <fullName evidence="7">Unannotated protein</fullName>
    </submittedName>
</protein>
<dbReference type="InterPro" id="IPR005116">
    <property type="entry name" value="Transp-assoc_OB_typ1"/>
</dbReference>
<dbReference type="Pfam" id="PF03459">
    <property type="entry name" value="TOBE"/>
    <property type="match status" value="1"/>
</dbReference>
<dbReference type="PROSITE" id="PS50893">
    <property type="entry name" value="ABC_TRANSPORTER_2"/>
    <property type="match status" value="1"/>
</dbReference>
<dbReference type="Pfam" id="PF00005">
    <property type="entry name" value="ABC_tran"/>
    <property type="match status" value="1"/>
</dbReference>
<dbReference type="SMART" id="SM00382">
    <property type="entry name" value="AAA"/>
    <property type="match status" value="1"/>
</dbReference>
<dbReference type="InterPro" id="IPR003439">
    <property type="entry name" value="ABC_transporter-like_ATP-bd"/>
</dbReference>
<dbReference type="GO" id="GO:0015689">
    <property type="term" value="P:molybdate ion transport"/>
    <property type="evidence" value="ECO:0007669"/>
    <property type="project" value="InterPro"/>
</dbReference>
<keyword evidence="1" id="KW-0813">Transport</keyword>